<dbReference type="Gene3D" id="3.40.50.450">
    <property type="match status" value="1"/>
</dbReference>
<evidence type="ECO:0000259" key="3">
    <source>
        <dbReference type="Pfam" id="PF17782"/>
    </source>
</evidence>
<organism evidence="4 5">
    <name type="scientific">Halomonas stenophila</name>
    <dbReference type="NCBI Taxonomy" id="795312"/>
    <lineage>
        <taxon>Bacteria</taxon>
        <taxon>Pseudomonadati</taxon>
        <taxon>Pseudomonadota</taxon>
        <taxon>Gammaproteobacteria</taxon>
        <taxon>Oceanospirillales</taxon>
        <taxon>Halomonadaceae</taxon>
        <taxon>Halomonas</taxon>
    </lineage>
</organism>
<dbReference type="NCBIfam" id="TIGR00732">
    <property type="entry name" value="dprA"/>
    <property type="match status" value="1"/>
</dbReference>
<dbReference type="InterPro" id="IPR041614">
    <property type="entry name" value="DprA_WH"/>
</dbReference>
<keyword evidence="5" id="KW-1185">Reference proteome</keyword>
<evidence type="ECO:0000313" key="4">
    <source>
        <dbReference type="EMBL" id="MBB3232446.1"/>
    </source>
</evidence>
<evidence type="ECO:0000259" key="2">
    <source>
        <dbReference type="Pfam" id="PF02481"/>
    </source>
</evidence>
<evidence type="ECO:0000313" key="5">
    <source>
        <dbReference type="Proteomes" id="UP000518892"/>
    </source>
</evidence>
<dbReference type="Gene3D" id="1.10.10.10">
    <property type="entry name" value="Winged helix-like DNA-binding domain superfamily/Winged helix DNA-binding domain"/>
    <property type="match status" value="1"/>
</dbReference>
<dbReference type="EMBL" id="JACHXR010000012">
    <property type="protein sequence ID" value="MBB3232446.1"/>
    <property type="molecule type" value="Genomic_DNA"/>
</dbReference>
<dbReference type="InterPro" id="IPR057666">
    <property type="entry name" value="DrpA_SLOG"/>
</dbReference>
<dbReference type="Pfam" id="PF17782">
    <property type="entry name" value="WHD_DprA"/>
    <property type="match status" value="1"/>
</dbReference>
<dbReference type="InterPro" id="IPR036388">
    <property type="entry name" value="WH-like_DNA-bd_sf"/>
</dbReference>
<accession>A0A7W5EW45</accession>
<comment type="similarity">
    <text evidence="1">Belongs to the DprA/Smf family.</text>
</comment>
<dbReference type="Pfam" id="PF02481">
    <property type="entry name" value="DNA_processg_A"/>
    <property type="match status" value="1"/>
</dbReference>
<gene>
    <name evidence="4" type="ORF">FHR97_003314</name>
</gene>
<dbReference type="SUPFAM" id="SSF102405">
    <property type="entry name" value="MCP/YpsA-like"/>
    <property type="match status" value="1"/>
</dbReference>
<name>A0A7W5EW45_9GAMM</name>
<dbReference type="PANTHER" id="PTHR43022">
    <property type="entry name" value="PROTEIN SMF"/>
    <property type="match status" value="1"/>
</dbReference>
<evidence type="ECO:0000256" key="1">
    <source>
        <dbReference type="ARBA" id="ARBA00006525"/>
    </source>
</evidence>
<sequence length="367" mass="38875">MGLEAREWLLLSRLPGIGAAGLAELADRGPAWPAGWLAVLPGPAGLALRLWLEHPGRSPLGPGLEADLAWLDAAADRHLLHPDHPAWPTLLGQIADPPPVLWAWGDLHALAPPRLAMVGSRRPTREGLTNAAGFARELARQGWCVVSGMALGIDGAAQRAALEAGGCSVAVLGCGVDVVYPARHRDLHARLQASGGLLVTEHPPGTEARAAYFPRRNRIVTGLSLGVLVVEAAEQSGSLVSARLANEQGREVFALPGSIHNPQARGCLRLIRDGAALVRQVDDILDELVQWPGTRPASAAVLTPPAPAREDPLLGWLSDTPTPVDALVDLTGLGVTECQRRLLELELEGQARPAMGGWVRLPTRRCP</sequence>
<dbReference type="Proteomes" id="UP000518892">
    <property type="component" value="Unassembled WGS sequence"/>
</dbReference>
<protein>
    <submittedName>
        <fullName evidence="4">DNA processing protein</fullName>
    </submittedName>
</protein>
<dbReference type="PANTHER" id="PTHR43022:SF1">
    <property type="entry name" value="PROTEIN SMF"/>
    <property type="match status" value="1"/>
</dbReference>
<proteinExistence type="inferred from homology"/>
<comment type="caution">
    <text evidence="4">The sequence shown here is derived from an EMBL/GenBank/DDBJ whole genome shotgun (WGS) entry which is preliminary data.</text>
</comment>
<feature type="domain" description="Smf/DprA SLOG" evidence="2">
    <location>
        <begin position="79"/>
        <end position="288"/>
    </location>
</feature>
<dbReference type="InterPro" id="IPR003488">
    <property type="entry name" value="DprA"/>
</dbReference>
<feature type="domain" description="DprA winged helix" evidence="3">
    <location>
        <begin position="300"/>
        <end position="357"/>
    </location>
</feature>
<dbReference type="AlphaFoldDB" id="A0A7W5EW45"/>
<reference evidence="4 5" key="1">
    <citation type="submission" date="2020-08" db="EMBL/GenBank/DDBJ databases">
        <title>Genomic Encyclopedia of Type Strains, Phase III (KMG-III): the genomes of soil and plant-associated and newly described type strains.</title>
        <authorList>
            <person name="Whitman W."/>
        </authorList>
    </citation>
    <scope>NUCLEOTIDE SEQUENCE [LARGE SCALE GENOMIC DNA]</scope>
    <source>
        <strain evidence="4 5">CECT 7744</strain>
    </source>
</reference>
<dbReference type="RefSeq" id="WP_183384888.1">
    <property type="nucleotide sequence ID" value="NZ_JACHXR010000012.1"/>
</dbReference>
<dbReference type="GO" id="GO:0009294">
    <property type="term" value="P:DNA-mediated transformation"/>
    <property type="evidence" value="ECO:0007669"/>
    <property type="project" value="InterPro"/>
</dbReference>